<dbReference type="EMBL" id="AP022569">
    <property type="protein sequence ID" value="BBX48845.1"/>
    <property type="molecule type" value="Genomic_DNA"/>
</dbReference>
<dbReference type="AlphaFoldDB" id="A0A7I7L393"/>
<reference evidence="2 3" key="1">
    <citation type="journal article" date="2019" name="Emerg. Microbes Infect.">
        <title>Comprehensive subspecies identification of 175 nontuberculous mycobacteria species based on 7547 genomic profiles.</title>
        <authorList>
            <person name="Matsumoto Y."/>
            <person name="Kinjo T."/>
            <person name="Motooka D."/>
            <person name="Nabeya D."/>
            <person name="Jung N."/>
            <person name="Uechi K."/>
            <person name="Horii T."/>
            <person name="Iida T."/>
            <person name="Fujita J."/>
            <person name="Nakamura S."/>
        </authorList>
    </citation>
    <scope>NUCLEOTIDE SEQUENCE [LARGE SCALE GENOMIC DNA]</scope>
    <source>
        <strain evidence="2 3">JCM 12404</strain>
    </source>
</reference>
<dbReference type="KEGG" id="mcoo:MCOO_48600"/>
<keyword evidence="1" id="KW-0812">Transmembrane</keyword>
<proteinExistence type="predicted"/>
<feature type="transmembrane region" description="Helical" evidence="1">
    <location>
        <begin position="121"/>
        <end position="140"/>
    </location>
</feature>
<name>A0A7I7L393_9MYCO</name>
<protein>
    <recommendedName>
        <fullName evidence="4">Integral membrane protein</fullName>
    </recommendedName>
</protein>
<keyword evidence="3" id="KW-1185">Reference proteome</keyword>
<gene>
    <name evidence="2" type="ORF">MCOO_48600</name>
</gene>
<organism evidence="2 3">
    <name type="scientific">Mycobacterium cookii</name>
    <dbReference type="NCBI Taxonomy" id="1775"/>
    <lineage>
        <taxon>Bacteria</taxon>
        <taxon>Bacillati</taxon>
        <taxon>Actinomycetota</taxon>
        <taxon>Actinomycetes</taxon>
        <taxon>Mycobacteriales</taxon>
        <taxon>Mycobacteriaceae</taxon>
        <taxon>Mycobacterium</taxon>
    </lineage>
</organism>
<feature type="transmembrane region" description="Helical" evidence="1">
    <location>
        <begin position="12"/>
        <end position="33"/>
    </location>
</feature>
<sequence length="181" mass="19457">MRLRLILQPAWLRFTVWAAFLAAWWALFTSLQAGNELESTVLSAIVFGGALGAYLTVATQGMHRAALVAVSGLNQSERSEAINAVLRGPPPADPDVRASAARLGRAYLRNKSPIQLRCTQIWSWITIAALIAAGIAGAVAFSDDRLSFVVLVVLAAAVLPLSLIDARRVQRNVEQLARAQA</sequence>
<dbReference type="RefSeq" id="WP_163780916.1">
    <property type="nucleotide sequence ID" value="NZ_AP022569.1"/>
</dbReference>
<evidence type="ECO:0008006" key="4">
    <source>
        <dbReference type="Google" id="ProtNLM"/>
    </source>
</evidence>
<accession>A0A7I7L393</accession>
<evidence type="ECO:0000313" key="2">
    <source>
        <dbReference type="EMBL" id="BBX48845.1"/>
    </source>
</evidence>
<keyword evidence="1" id="KW-1133">Transmembrane helix</keyword>
<feature type="transmembrane region" description="Helical" evidence="1">
    <location>
        <begin position="39"/>
        <end position="57"/>
    </location>
</feature>
<evidence type="ECO:0000256" key="1">
    <source>
        <dbReference type="SAM" id="Phobius"/>
    </source>
</evidence>
<feature type="transmembrane region" description="Helical" evidence="1">
    <location>
        <begin position="146"/>
        <end position="164"/>
    </location>
</feature>
<evidence type="ECO:0000313" key="3">
    <source>
        <dbReference type="Proteomes" id="UP000465866"/>
    </source>
</evidence>
<dbReference type="Proteomes" id="UP000465866">
    <property type="component" value="Chromosome"/>
</dbReference>
<keyword evidence="1" id="KW-0472">Membrane</keyword>